<keyword evidence="3" id="KW-1185">Reference proteome</keyword>
<dbReference type="EMBL" id="JAAIUW010000013">
    <property type="protein sequence ID" value="KAF7803261.1"/>
    <property type="molecule type" value="Genomic_DNA"/>
</dbReference>
<dbReference type="Proteomes" id="UP000634136">
    <property type="component" value="Unassembled WGS sequence"/>
</dbReference>
<feature type="compositionally biased region" description="Basic residues" evidence="1">
    <location>
        <begin position="1"/>
        <end position="16"/>
    </location>
</feature>
<feature type="region of interest" description="Disordered" evidence="1">
    <location>
        <begin position="1"/>
        <end position="75"/>
    </location>
</feature>
<name>A0A834SH47_9FABA</name>
<protein>
    <submittedName>
        <fullName evidence="2">Hyphally regulated cell wall protein 3</fullName>
    </submittedName>
</protein>
<gene>
    <name evidence="2" type="ORF">G2W53_042372</name>
</gene>
<reference evidence="2" key="1">
    <citation type="submission" date="2020-09" db="EMBL/GenBank/DDBJ databases">
        <title>Genome-Enabled Discovery of Anthraquinone Biosynthesis in Senna tora.</title>
        <authorList>
            <person name="Kang S.-H."/>
            <person name="Pandey R.P."/>
            <person name="Lee C.-M."/>
            <person name="Sim J.-S."/>
            <person name="Jeong J.-T."/>
            <person name="Choi B.-S."/>
            <person name="Jung M."/>
            <person name="Ginzburg D."/>
            <person name="Zhao K."/>
            <person name="Won S.Y."/>
            <person name="Oh T.-J."/>
            <person name="Yu Y."/>
            <person name="Kim N.-H."/>
            <person name="Lee O.R."/>
            <person name="Lee T.-H."/>
            <person name="Bashyal P."/>
            <person name="Kim T.-S."/>
            <person name="Lee W.-H."/>
            <person name="Kawkins C."/>
            <person name="Kim C.-K."/>
            <person name="Kim J.S."/>
            <person name="Ahn B.O."/>
            <person name="Rhee S.Y."/>
            <person name="Sohng J.K."/>
        </authorList>
    </citation>
    <scope>NUCLEOTIDE SEQUENCE</scope>
    <source>
        <tissue evidence="2">Leaf</tissue>
    </source>
</reference>
<comment type="caution">
    <text evidence="2">The sequence shown here is derived from an EMBL/GenBank/DDBJ whole genome shotgun (WGS) entry which is preliminary data.</text>
</comment>
<dbReference type="AlphaFoldDB" id="A0A834SH47"/>
<feature type="region of interest" description="Disordered" evidence="1">
    <location>
        <begin position="96"/>
        <end position="224"/>
    </location>
</feature>
<feature type="compositionally biased region" description="Polar residues" evidence="1">
    <location>
        <begin position="122"/>
        <end position="146"/>
    </location>
</feature>
<accession>A0A834SH47</accession>
<organism evidence="2 3">
    <name type="scientific">Senna tora</name>
    <dbReference type="NCBI Taxonomy" id="362788"/>
    <lineage>
        <taxon>Eukaryota</taxon>
        <taxon>Viridiplantae</taxon>
        <taxon>Streptophyta</taxon>
        <taxon>Embryophyta</taxon>
        <taxon>Tracheophyta</taxon>
        <taxon>Spermatophyta</taxon>
        <taxon>Magnoliopsida</taxon>
        <taxon>eudicotyledons</taxon>
        <taxon>Gunneridae</taxon>
        <taxon>Pentapetalae</taxon>
        <taxon>rosids</taxon>
        <taxon>fabids</taxon>
        <taxon>Fabales</taxon>
        <taxon>Fabaceae</taxon>
        <taxon>Caesalpinioideae</taxon>
        <taxon>Cassia clade</taxon>
        <taxon>Senna</taxon>
    </lineage>
</organism>
<proteinExistence type="predicted"/>
<dbReference type="PANTHER" id="PTHR37187">
    <property type="entry name" value="EXPRESSED PROTEIN"/>
    <property type="match status" value="1"/>
</dbReference>
<feature type="compositionally biased region" description="Basic and acidic residues" evidence="1">
    <location>
        <begin position="147"/>
        <end position="187"/>
    </location>
</feature>
<evidence type="ECO:0000313" key="3">
    <source>
        <dbReference type="Proteomes" id="UP000634136"/>
    </source>
</evidence>
<evidence type="ECO:0000313" key="2">
    <source>
        <dbReference type="EMBL" id="KAF7803261.1"/>
    </source>
</evidence>
<feature type="compositionally biased region" description="Basic and acidic residues" evidence="1">
    <location>
        <begin position="96"/>
        <end position="121"/>
    </location>
</feature>
<dbReference type="PANTHER" id="PTHR37187:SF19">
    <property type="entry name" value="(RAPE) HYPOTHETICAL PROTEIN"/>
    <property type="match status" value="1"/>
</dbReference>
<feature type="compositionally biased region" description="Polar residues" evidence="1">
    <location>
        <begin position="213"/>
        <end position="222"/>
    </location>
</feature>
<evidence type="ECO:0000256" key="1">
    <source>
        <dbReference type="SAM" id="MobiDB-lite"/>
    </source>
</evidence>
<dbReference type="OrthoDB" id="1930727at2759"/>
<sequence>MPSAAKKRKAAKKKKEKVATINPSSNSHTQGSDGFKSQDEKGSDGGEFSSSANPDHDDNYLSVNEGSEVEERDLSAAQSFIADMKSMEEVASAIKNAEEVERKEDSVVEIERKLKSEESSDSKNVNVEYTESAQESHYGNKNSTGNSKDESNDDPAMKRNDDKVHPFSDENVIKSSLEEPKPKEYDSKAPISSSSGSPYTTTGQEHVKDSESPESSENQPLIASTPPLVKKTSWLSCCGLFEVLSTAQGLIRRIKLVKTCMEFIQRIF</sequence>
<feature type="compositionally biased region" description="Polar residues" evidence="1">
    <location>
        <begin position="21"/>
        <end position="32"/>
    </location>
</feature>